<feature type="domain" description="EAL" evidence="3">
    <location>
        <begin position="592"/>
        <end position="842"/>
    </location>
</feature>
<dbReference type="SMART" id="SM00052">
    <property type="entry name" value="EAL"/>
    <property type="match status" value="1"/>
</dbReference>
<evidence type="ECO:0000313" key="6">
    <source>
        <dbReference type="Proteomes" id="UP000603317"/>
    </source>
</evidence>
<evidence type="ECO:0000259" key="3">
    <source>
        <dbReference type="PROSITE" id="PS50883"/>
    </source>
</evidence>
<evidence type="ECO:0000259" key="4">
    <source>
        <dbReference type="PROSITE" id="PS50887"/>
    </source>
</evidence>
<dbReference type="PANTHER" id="PTHR44757:SF2">
    <property type="entry name" value="BIOFILM ARCHITECTURE MAINTENANCE PROTEIN MBAA"/>
    <property type="match status" value="1"/>
</dbReference>
<dbReference type="PROSITE" id="PS50887">
    <property type="entry name" value="GGDEF"/>
    <property type="match status" value="1"/>
</dbReference>
<dbReference type="InterPro" id="IPR001610">
    <property type="entry name" value="PAC"/>
</dbReference>
<dbReference type="Pfam" id="PF13426">
    <property type="entry name" value="PAS_9"/>
    <property type="match status" value="1"/>
</dbReference>
<protein>
    <submittedName>
        <fullName evidence="5">Uncharacterized protein</fullName>
    </submittedName>
</protein>
<dbReference type="Gene3D" id="3.30.70.270">
    <property type="match status" value="1"/>
</dbReference>
<dbReference type="SUPFAM" id="SSF141868">
    <property type="entry name" value="EAL domain-like"/>
    <property type="match status" value="1"/>
</dbReference>
<keyword evidence="6" id="KW-1185">Reference proteome</keyword>
<dbReference type="PROSITE" id="PS50113">
    <property type="entry name" value="PAC"/>
    <property type="match status" value="1"/>
</dbReference>
<feature type="domain" description="PAC" evidence="2">
    <location>
        <begin position="370"/>
        <end position="422"/>
    </location>
</feature>
<dbReference type="NCBIfam" id="TIGR00254">
    <property type="entry name" value="GGDEF"/>
    <property type="match status" value="1"/>
</dbReference>
<feature type="domain" description="PAS" evidence="1">
    <location>
        <begin position="173"/>
        <end position="226"/>
    </location>
</feature>
<dbReference type="InterPro" id="IPR000160">
    <property type="entry name" value="GGDEF_dom"/>
</dbReference>
<dbReference type="RefSeq" id="WP_188642291.1">
    <property type="nucleotide sequence ID" value="NZ_BMID01000001.1"/>
</dbReference>
<feature type="domain" description="GGDEF" evidence="4">
    <location>
        <begin position="450"/>
        <end position="583"/>
    </location>
</feature>
<evidence type="ECO:0000259" key="2">
    <source>
        <dbReference type="PROSITE" id="PS50113"/>
    </source>
</evidence>
<dbReference type="SUPFAM" id="SSF55781">
    <property type="entry name" value="GAF domain-like"/>
    <property type="match status" value="1"/>
</dbReference>
<dbReference type="Gene3D" id="3.20.20.450">
    <property type="entry name" value="EAL domain"/>
    <property type="match status" value="1"/>
</dbReference>
<dbReference type="InterPro" id="IPR052155">
    <property type="entry name" value="Biofilm_reg_signaling"/>
</dbReference>
<dbReference type="InterPro" id="IPR035965">
    <property type="entry name" value="PAS-like_dom_sf"/>
</dbReference>
<dbReference type="SUPFAM" id="SSF55785">
    <property type="entry name" value="PYP-like sensor domain (PAS domain)"/>
    <property type="match status" value="2"/>
</dbReference>
<dbReference type="SMART" id="SM00091">
    <property type="entry name" value="PAS"/>
    <property type="match status" value="2"/>
</dbReference>
<gene>
    <name evidence="5" type="ORF">GCM10010923_17030</name>
</gene>
<dbReference type="InterPro" id="IPR000700">
    <property type="entry name" value="PAS-assoc_C"/>
</dbReference>
<comment type="caution">
    <text evidence="5">The sequence shown here is derived from an EMBL/GenBank/DDBJ whole genome shotgun (WGS) entry which is preliminary data.</text>
</comment>
<dbReference type="InterPro" id="IPR035919">
    <property type="entry name" value="EAL_sf"/>
</dbReference>
<evidence type="ECO:0000259" key="1">
    <source>
        <dbReference type="PROSITE" id="PS50112"/>
    </source>
</evidence>
<dbReference type="CDD" id="cd01949">
    <property type="entry name" value="GGDEF"/>
    <property type="match status" value="1"/>
</dbReference>
<dbReference type="SMART" id="SM00086">
    <property type="entry name" value="PAC"/>
    <property type="match status" value="2"/>
</dbReference>
<dbReference type="PROSITE" id="PS50883">
    <property type="entry name" value="EAL"/>
    <property type="match status" value="1"/>
</dbReference>
<dbReference type="Proteomes" id="UP000603317">
    <property type="component" value="Unassembled WGS sequence"/>
</dbReference>
<reference evidence="6" key="1">
    <citation type="journal article" date="2019" name="Int. J. Syst. Evol. Microbiol.">
        <title>The Global Catalogue of Microorganisms (GCM) 10K type strain sequencing project: providing services to taxonomists for standard genome sequencing and annotation.</title>
        <authorList>
            <consortium name="The Broad Institute Genomics Platform"/>
            <consortium name="The Broad Institute Genome Sequencing Center for Infectious Disease"/>
            <person name="Wu L."/>
            <person name="Ma J."/>
        </authorList>
    </citation>
    <scope>NUCLEOTIDE SEQUENCE [LARGE SCALE GENOMIC DNA]</scope>
    <source>
        <strain evidence="6">CGMCC 1.15297</strain>
    </source>
</reference>
<dbReference type="Pfam" id="PF00990">
    <property type="entry name" value="GGDEF"/>
    <property type="match status" value="1"/>
</dbReference>
<dbReference type="NCBIfam" id="TIGR00229">
    <property type="entry name" value="sensory_box"/>
    <property type="match status" value="2"/>
</dbReference>
<dbReference type="InterPro" id="IPR000014">
    <property type="entry name" value="PAS"/>
</dbReference>
<dbReference type="SMART" id="SM00267">
    <property type="entry name" value="GGDEF"/>
    <property type="match status" value="1"/>
</dbReference>
<dbReference type="InterPro" id="IPR001633">
    <property type="entry name" value="EAL_dom"/>
</dbReference>
<dbReference type="PROSITE" id="PS50112">
    <property type="entry name" value="PAS"/>
    <property type="match status" value="2"/>
</dbReference>
<proteinExistence type="predicted"/>
<dbReference type="Gene3D" id="3.30.450.20">
    <property type="entry name" value="PAS domain"/>
    <property type="match status" value="2"/>
</dbReference>
<dbReference type="EMBL" id="BMID01000001">
    <property type="protein sequence ID" value="GGA07590.1"/>
    <property type="molecule type" value="Genomic_DNA"/>
</dbReference>
<dbReference type="SUPFAM" id="SSF55073">
    <property type="entry name" value="Nucleotide cyclase"/>
    <property type="match status" value="1"/>
</dbReference>
<dbReference type="Pfam" id="PF08448">
    <property type="entry name" value="PAS_4"/>
    <property type="match status" value="1"/>
</dbReference>
<sequence>MLYQVGMSLLNSRKFRASSSEADAGIDRNQVRAKPDGDAARLLRIAVKIFDAAGSAIVLLDRRGEQFESIHGGERGRRAEIVALCQRAIGSGEKAVVRERAEAEGACLQPGSKESGHRLLSTAVPLFDCADKCVGALCVFGHPEIPLSTELSCWQDLQALARSSIRNRPGATLDRIVREFASVTSDAILAADHAGRILFCNPAAERMFGQSATDIVGRQFSALFPDCPSRSDRWGAFEPSASNDGFVEREALHADGSRFPTELSFASIGEADERIGFASIIRDISVRKRLEAEKRHAVTLLDTIVKNLPAMLFVKDVATREYVFVNPAAERLIGRPAKDIIGRTDRELFPDQGADYEARDTQAIALAAPFTFEGQFVRDDGETANVRTKRVIMDSADGESRYILGLSEDVSETRRVEAKVLQLARYDALTGLYNRSHLTEIMHDLVNAKAPFTLLSIDLDRFKAINDQFGHLVGDRVLKMVGERLQAIVGSDNHIARIGGDEFAAIIEGADCEAQAIELAQRAIDDLARPFEVDNRNCYIGTSIGMVGFPHDGKTTDELRGNADLALYRAKADGRGTYCVFDSRMDAVLKDQRELETELREAIANGEISLEFQPVYSVEDWSIVSAEALARWNHPTRGPISPETFIPLAEECGLIGELEAQVLQQACEAALQWPSHICVAVNLSPLQFHSGSLPSRVIDTLESTGFPPERLQMEVTESLLIQDVDRTFEQLEALRAHGIQVLLDDFGVGYSSLSYFQRFTFDRVKIDRSFVNEIDRSHTAKAIVEAIVRLGRKLQMGVVAEGVETEEQMHVLSAMGCTHLQGYFLSRPVNSKLVSRASLQNVA</sequence>
<dbReference type="InterPro" id="IPR043128">
    <property type="entry name" value="Rev_trsase/Diguanyl_cyclase"/>
</dbReference>
<evidence type="ECO:0000313" key="5">
    <source>
        <dbReference type="EMBL" id="GGA07590.1"/>
    </source>
</evidence>
<dbReference type="Pfam" id="PF00563">
    <property type="entry name" value="EAL"/>
    <property type="match status" value="1"/>
</dbReference>
<dbReference type="CDD" id="cd01948">
    <property type="entry name" value="EAL"/>
    <property type="match status" value="1"/>
</dbReference>
<dbReference type="PANTHER" id="PTHR44757">
    <property type="entry name" value="DIGUANYLATE CYCLASE DGCP"/>
    <property type="match status" value="1"/>
</dbReference>
<organism evidence="5 6">
    <name type="scientific">Blastomonas marina</name>
    <dbReference type="NCBI Taxonomy" id="1867408"/>
    <lineage>
        <taxon>Bacteria</taxon>
        <taxon>Pseudomonadati</taxon>
        <taxon>Pseudomonadota</taxon>
        <taxon>Alphaproteobacteria</taxon>
        <taxon>Sphingomonadales</taxon>
        <taxon>Sphingomonadaceae</taxon>
        <taxon>Blastomonas</taxon>
    </lineage>
</organism>
<name>A0ABQ1FD31_9SPHN</name>
<dbReference type="CDD" id="cd00130">
    <property type="entry name" value="PAS"/>
    <property type="match status" value="2"/>
</dbReference>
<accession>A0ABQ1FD31</accession>
<dbReference type="InterPro" id="IPR013656">
    <property type="entry name" value="PAS_4"/>
</dbReference>
<dbReference type="InterPro" id="IPR029787">
    <property type="entry name" value="Nucleotide_cyclase"/>
</dbReference>
<feature type="domain" description="PAS" evidence="1">
    <location>
        <begin position="297"/>
        <end position="344"/>
    </location>
</feature>